<dbReference type="FunFam" id="3.30.70.1730:FF:000005">
    <property type="entry name" value="Ribosome assembly factor mrt4"/>
    <property type="match status" value="1"/>
</dbReference>
<dbReference type="GO" id="GO:0005737">
    <property type="term" value="C:cytoplasm"/>
    <property type="evidence" value="ECO:0007669"/>
    <property type="project" value="UniProtKB-SubCell"/>
</dbReference>
<evidence type="ECO:0000256" key="2">
    <source>
        <dbReference type="ARBA" id="ARBA00008889"/>
    </source>
</evidence>
<feature type="domain" description="Large ribosomal subunit protein uL10-like insertion" evidence="7">
    <location>
        <begin position="125"/>
        <end position="195"/>
    </location>
</feature>
<dbReference type="Pfam" id="PF17777">
    <property type="entry name" value="RL10P_insert"/>
    <property type="match status" value="1"/>
</dbReference>
<dbReference type="InterPro" id="IPR033867">
    <property type="entry name" value="Mrt4"/>
</dbReference>
<organism evidence="8">
    <name type="scientific">Cyanoptyche gloeocystis</name>
    <dbReference type="NCBI Taxonomy" id="77922"/>
    <lineage>
        <taxon>Eukaryota</taxon>
        <taxon>Glaucocystophyceae</taxon>
        <taxon>Glaucocystophyceae incertae sedis</taxon>
        <taxon>Cyanoptyche</taxon>
    </lineage>
</organism>
<feature type="compositionally biased region" description="Acidic residues" evidence="6">
    <location>
        <begin position="225"/>
        <end position="239"/>
    </location>
</feature>
<dbReference type="GO" id="GO:0000956">
    <property type="term" value="P:nuclear-transcribed mRNA catabolic process"/>
    <property type="evidence" value="ECO:0007669"/>
    <property type="project" value="TreeGrafter"/>
</dbReference>
<keyword evidence="3 5" id="KW-0963">Cytoplasm</keyword>
<dbReference type="Pfam" id="PF00466">
    <property type="entry name" value="Ribosomal_L10"/>
    <property type="match status" value="1"/>
</dbReference>
<dbReference type="PANTHER" id="PTHR45841:SF1">
    <property type="entry name" value="MRNA TURNOVER PROTEIN 4 HOMOLOG"/>
    <property type="match status" value="1"/>
</dbReference>
<dbReference type="GO" id="GO:0006364">
    <property type="term" value="P:rRNA processing"/>
    <property type="evidence" value="ECO:0007669"/>
    <property type="project" value="TreeGrafter"/>
</dbReference>
<evidence type="ECO:0000256" key="1">
    <source>
        <dbReference type="ARBA" id="ARBA00004046"/>
    </source>
</evidence>
<comment type="similarity">
    <text evidence="2 5">Belongs to the universal ribosomal protein uL10 family.</text>
</comment>
<feature type="compositionally biased region" description="Basic residues" evidence="6">
    <location>
        <begin position="277"/>
        <end position="287"/>
    </location>
</feature>
<dbReference type="SUPFAM" id="SSF160369">
    <property type="entry name" value="Ribosomal protein L10-like"/>
    <property type="match status" value="1"/>
</dbReference>
<evidence type="ECO:0000259" key="7">
    <source>
        <dbReference type="Pfam" id="PF17777"/>
    </source>
</evidence>
<dbReference type="GO" id="GO:0003723">
    <property type="term" value="F:RNA binding"/>
    <property type="evidence" value="ECO:0007669"/>
    <property type="project" value="TreeGrafter"/>
</dbReference>
<dbReference type="GO" id="GO:0000027">
    <property type="term" value="P:ribosomal large subunit assembly"/>
    <property type="evidence" value="ECO:0007669"/>
    <property type="project" value="InterPro"/>
</dbReference>
<feature type="region of interest" description="Disordered" evidence="6">
    <location>
        <begin position="218"/>
        <end position="287"/>
    </location>
</feature>
<accession>A0A7S2JP44</accession>
<evidence type="ECO:0000256" key="5">
    <source>
        <dbReference type="RuleBase" id="RU364039"/>
    </source>
</evidence>
<dbReference type="AlphaFoldDB" id="A0A7S2JP44"/>
<gene>
    <name evidence="8" type="ORF">CGLO1086_LOCUS1215</name>
</gene>
<dbReference type="PANTHER" id="PTHR45841">
    <property type="entry name" value="MRNA TURNOVER PROTEIN 4 MRTO4"/>
    <property type="match status" value="1"/>
</dbReference>
<dbReference type="Gene3D" id="3.30.70.1730">
    <property type="match status" value="1"/>
</dbReference>
<dbReference type="Gene3D" id="3.90.105.20">
    <property type="match status" value="1"/>
</dbReference>
<name>A0A7S2JP44_9EUKA</name>
<proteinExistence type="inferred from homology"/>
<comment type="subcellular location">
    <subcellularLocation>
        <location evidence="5">Cytoplasm</location>
    </subcellularLocation>
    <subcellularLocation>
        <location evidence="5">Nucleus</location>
        <location evidence="5">Nucleolus</location>
    </subcellularLocation>
</comment>
<comment type="subunit">
    <text evidence="5">Associates with the pre-60S ribosomal particle.</text>
</comment>
<dbReference type="InterPro" id="IPR040637">
    <property type="entry name" value="Ribosomal_uL10-like_insert"/>
</dbReference>
<evidence type="ECO:0000256" key="4">
    <source>
        <dbReference type="ARBA" id="ARBA00023242"/>
    </source>
</evidence>
<evidence type="ECO:0000256" key="3">
    <source>
        <dbReference type="ARBA" id="ARBA00022490"/>
    </source>
</evidence>
<dbReference type="InterPro" id="IPR051742">
    <property type="entry name" value="Ribosome_Assembly_uL10"/>
</dbReference>
<keyword evidence="5" id="KW-0690">Ribosome biogenesis</keyword>
<comment type="function">
    <text evidence="1 5">Component of the ribosome assembly machinery. Nuclear paralog of the ribosomal protein P0, it binds pre-60S subunits at an early stage of assembly in the nucleolus, and is replaced by P0 in cytoplasmic pre-60S subunits and mature 80S ribosomes.</text>
</comment>
<dbReference type="InterPro" id="IPR043164">
    <property type="entry name" value="Ribosomal_uL10-like_insert_sf"/>
</dbReference>
<keyword evidence="4 5" id="KW-0539">Nucleus</keyword>
<dbReference type="InterPro" id="IPR043141">
    <property type="entry name" value="Ribosomal_uL10-like_sf"/>
</dbReference>
<dbReference type="EMBL" id="HBGX01002768">
    <property type="protein sequence ID" value="CAD9553640.1"/>
    <property type="molecule type" value="Transcribed_RNA"/>
</dbReference>
<sequence length="287" mass="32014">MPKSKRNKVVSLSRTEKKGLERKKNLVQQVRDCVEKYTSLVVFSFENMRSKKFKDVRIRFRASRIFLGKNKVIALALGRTPEEEHRPSLSQVSQKLVGSVGLMFTNDSKEDTLSYLSSVCEFDYAQAGFVATHDVHYPVGPMENIAHPLEPRLRALGMPTLLKDGVVHLAGEHWVCKAGQRLTAEQAKLLHLLGIAMAEFKLTPLCWWSQGGFENLHDLDNPTAQDDDQDDDEDRDEELQDHPGALADAGDDGDVEVADADAPVTLASVAAAPRPTRQQKQKRRVAS</sequence>
<reference evidence="8" key="1">
    <citation type="submission" date="2021-01" db="EMBL/GenBank/DDBJ databases">
        <authorList>
            <person name="Corre E."/>
            <person name="Pelletier E."/>
            <person name="Niang G."/>
            <person name="Scheremetjew M."/>
            <person name="Finn R."/>
            <person name="Kale V."/>
            <person name="Holt S."/>
            <person name="Cochrane G."/>
            <person name="Meng A."/>
            <person name="Brown T."/>
            <person name="Cohen L."/>
        </authorList>
    </citation>
    <scope>NUCLEOTIDE SEQUENCE</scope>
    <source>
        <strain evidence="8">SAG4.97</strain>
    </source>
</reference>
<dbReference type="GO" id="GO:0030687">
    <property type="term" value="C:preribosome, large subunit precursor"/>
    <property type="evidence" value="ECO:0007669"/>
    <property type="project" value="TreeGrafter"/>
</dbReference>
<feature type="compositionally biased region" description="Acidic residues" evidence="6">
    <location>
        <begin position="249"/>
        <end position="259"/>
    </location>
</feature>
<dbReference type="InterPro" id="IPR001790">
    <property type="entry name" value="Ribosomal_uL10"/>
</dbReference>
<evidence type="ECO:0000313" key="8">
    <source>
        <dbReference type="EMBL" id="CAD9553640.1"/>
    </source>
</evidence>
<evidence type="ECO:0000256" key="6">
    <source>
        <dbReference type="SAM" id="MobiDB-lite"/>
    </source>
</evidence>
<protein>
    <recommendedName>
        <fullName evidence="5">Ribosome assembly factor mrt4</fullName>
    </recommendedName>
</protein>
<dbReference type="GO" id="GO:0005730">
    <property type="term" value="C:nucleolus"/>
    <property type="evidence" value="ECO:0007669"/>
    <property type="project" value="UniProtKB-SubCell"/>
</dbReference>
<dbReference type="CDD" id="cd05796">
    <property type="entry name" value="Ribosomal_P0_like"/>
    <property type="match status" value="1"/>
</dbReference>